<dbReference type="Proteomes" id="UP000593574">
    <property type="component" value="Unassembled WGS sequence"/>
</dbReference>
<protein>
    <recommendedName>
        <fullName evidence="4">NADP-dependent oxidoreductase domain-containing protein</fullName>
    </recommendedName>
</protein>
<keyword evidence="1" id="KW-0812">Transmembrane</keyword>
<organism evidence="2 3">
    <name type="scientific">Gossypium laxum</name>
    <dbReference type="NCBI Taxonomy" id="34288"/>
    <lineage>
        <taxon>Eukaryota</taxon>
        <taxon>Viridiplantae</taxon>
        <taxon>Streptophyta</taxon>
        <taxon>Embryophyta</taxon>
        <taxon>Tracheophyta</taxon>
        <taxon>Spermatophyta</taxon>
        <taxon>Magnoliopsida</taxon>
        <taxon>eudicotyledons</taxon>
        <taxon>Gunneridae</taxon>
        <taxon>Pentapetalae</taxon>
        <taxon>rosids</taxon>
        <taxon>malvids</taxon>
        <taxon>Malvales</taxon>
        <taxon>Malvaceae</taxon>
        <taxon>Malvoideae</taxon>
        <taxon>Gossypium</taxon>
    </lineage>
</organism>
<keyword evidence="3" id="KW-1185">Reference proteome</keyword>
<dbReference type="Gene3D" id="3.20.20.100">
    <property type="entry name" value="NADP-dependent oxidoreductase domain"/>
    <property type="match status" value="1"/>
</dbReference>
<feature type="non-terminal residue" evidence="2">
    <location>
        <position position="1"/>
    </location>
</feature>
<gene>
    <name evidence="2" type="ORF">Golax_002699</name>
</gene>
<proteinExistence type="predicted"/>
<dbReference type="SUPFAM" id="SSF51430">
    <property type="entry name" value="NAD(P)-linked oxidoreductase"/>
    <property type="match status" value="1"/>
</dbReference>
<dbReference type="PANTHER" id="PTHR11732">
    <property type="entry name" value="ALDO/KETO REDUCTASE"/>
    <property type="match status" value="1"/>
</dbReference>
<sequence length="251" mass="28883">MAITLNNGFQMPIIGLGVWRMEKKAIKDLIIESIKIGFRHFDCACIISFQNSLAFTNFGIVFTKCLMFCAADYKNEAEVGEALCEAIKTGLVKREELFITTKARAKWDFDFFFFNYVWFCLMNLRTIIWVLNNCSFGILIMDMLLKLVNTVLRSFNWIIWIYIWFTFLFPLDTPVIPHYLLLLTSSIKVKIELFGKMHHYNCMHTLLGIGATGSPLDEDGVLDIETNISLETTWHAMEDLVSMGLVRSIGI</sequence>
<dbReference type="EMBL" id="JABEZV010000012">
    <property type="protein sequence ID" value="MBA0726905.1"/>
    <property type="molecule type" value="Genomic_DNA"/>
</dbReference>
<evidence type="ECO:0000313" key="2">
    <source>
        <dbReference type="EMBL" id="MBA0726905.1"/>
    </source>
</evidence>
<dbReference type="AlphaFoldDB" id="A0A7J9AS55"/>
<feature type="transmembrane region" description="Helical" evidence="1">
    <location>
        <begin position="151"/>
        <end position="171"/>
    </location>
</feature>
<dbReference type="InterPro" id="IPR020471">
    <property type="entry name" value="AKR"/>
</dbReference>
<evidence type="ECO:0000313" key="3">
    <source>
        <dbReference type="Proteomes" id="UP000593574"/>
    </source>
</evidence>
<feature type="transmembrane region" description="Helical" evidence="1">
    <location>
        <begin position="111"/>
        <end position="131"/>
    </location>
</feature>
<name>A0A7J9AS55_9ROSI</name>
<reference evidence="2 3" key="1">
    <citation type="journal article" date="2019" name="Genome Biol. Evol.">
        <title>Insights into the evolution of the New World diploid cottons (Gossypium, subgenus Houzingenia) based on genome sequencing.</title>
        <authorList>
            <person name="Grover C.E."/>
            <person name="Arick M.A. 2nd"/>
            <person name="Thrash A."/>
            <person name="Conover J.L."/>
            <person name="Sanders W.S."/>
            <person name="Peterson D.G."/>
            <person name="Frelichowski J.E."/>
            <person name="Scheffler J.A."/>
            <person name="Scheffler B.E."/>
            <person name="Wendel J.F."/>
        </authorList>
    </citation>
    <scope>NUCLEOTIDE SEQUENCE [LARGE SCALE GENOMIC DNA]</scope>
    <source>
        <strain evidence="2">4</strain>
        <tissue evidence="2">Leaf</tissue>
    </source>
</reference>
<comment type="caution">
    <text evidence="2">The sequence shown here is derived from an EMBL/GenBank/DDBJ whole genome shotgun (WGS) entry which is preliminary data.</text>
</comment>
<keyword evidence="1" id="KW-0472">Membrane</keyword>
<evidence type="ECO:0000256" key="1">
    <source>
        <dbReference type="SAM" id="Phobius"/>
    </source>
</evidence>
<dbReference type="InterPro" id="IPR036812">
    <property type="entry name" value="NAD(P)_OxRdtase_dom_sf"/>
</dbReference>
<keyword evidence="1" id="KW-1133">Transmembrane helix</keyword>
<accession>A0A7J9AS55</accession>
<dbReference type="GO" id="GO:0016491">
    <property type="term" value="F:oxidoreductase activity"/>
    <property type="evidence" value="ECO:0007669"/>
    <property type="project" value="InterPro"/>
</dbReference>
<evidence type="ECO:0008006" key="4">
    <source>
        <dbReference type="Google" id="ProtNLM"/>
    </source>
</evidence>